<name>A0A1I0G2Q2_9FIRM</name>
<sequence length="228" mass="25707">MAIIQCPECGKEVSDKAGNCPHCGFGVKQYMEDEEKKRKKQKELEYKIEKYQMEVTMPVPPAKRFSEHEEWQIFCGFVSAVISVGAVIFILIVSKEYSDFASTAAFELILGIVFGGVGIALIKSAFNSRDERFRREQAVYSEAKANFEAYKKQLVSDKIAHDEFLEKYKSANKIRAQAHIPKCPICGSTNLKKISIFAWAFNTALFGEIGALNVAGKTWKCKNCDSRF</sequence>
<keyword evidence="1" id="KW-0472">Membrane</keyword>
<dbReference type="GeneID" id="93281812"/>
<accession>A0A1I0G2Q2</accession>
<protein>
    <recommendedName>
        <fullName evidence="4">Zinc ribbon domain-containing protein</fullName>
    </recommendedName>
</protein>
<organism evidence="2 3">
    <name type="scientific">Enterocloster lavalensis</name>
    <dbReference type="NCBI Taxonomy" id="460384"/>
    <lineage>
        <taxon>Bacteria</taxon>
        <taxon>Bacillati</taxon>
        <taxon>Bacillota</taxon>
        <taxon>Clostridia</taxon>
        <taxon>Lachnospirales</taxon>
        <taxon>Lachnospiraceae</taxon>
        <taxon>Enterocloster</taxon>
    </lineage>
</organism>
<evidence type="ECO:0008006" key="4">
    <source>
        <dbReference type="Google" id="ProtNLM"/>
    </source>
</evidence>
<dbReference type="Proteomes" id="UP000198508">
    <property type="component" value="Unassembled WGS sequence"/>
</dbReference>
<evidence type="ECO:0000313" key="2">
    <source>
        <dbReference type="EMBL" id="SET64163.1"/>
    </source>
</evidence>
<dbReference type="AlphaFoldDB" id="A0A1I0G2Q2"/>
<feature type="transmembrane region" description="Helical" evidence="1">
    <location>
        <begin position="105"/>
        <end position="126"/>
    </location>
</feature>
<dbReference type="STRING" id="460384.SAMN05216313_11050"/>
<keyword evidence="1" id="KW-0812">Transmembrane</keyword>
<gene>
    <name evidence="2" type="ORF">SAMN05216313_11050</name>
</gene>
<feature type="transmembrane region" description="Helical" evidence="1">
    <location>
        <begin position="73"/>
        <end position="93"/>
    </location>
</feature>
<dbReference type="RefSeq" id="WP_092363451.1">
    <property type="nucleotide sequence ID" value="NZ_CAKXUV010000117.1"/>
</dbReference>
<reference evidence="3" key="1">
    <citation type="submission" date="2016-10" db="EMBL/GenBank/DDBJ databases">
        <authorList>
            <person name="Varghese N."/>
            <person name="Submissions S."/>
        </authorList>
    </citation>
    <scope>NUCLEOTIDE SEQUENCE [LARGE SCALE GENOMIC DNA]</scope>
    <source>
        <strain evidence="3">NLAE-zl-G277</strain>
    </source>
</reference>
<dbReference type="EMBL" id="FOIM01000010">
    <property type="protein sequence ID" value="SET64163.1"/>
    <property type="molecule type" value="Genomic_DNA"/>
</dbReference>
<keyword evidence="3" id="KW-1185">Reference proteome</keyword>
<evidence type="ECO:0000313" key="3">
    <source>
        <dbReference type="Proteomes" id="UP000198508"/>
    </source>
</evidence>
<keyword evidence="1" id="KW-1133">Transmembrane helix</keyword>
<evidence type="ECO:0000256" key="1">
    <source>
        <dbReference type="SAM" id="Phobius"/>
    </source>
</evidence>
<proteinExistence type="predicted"/>